<name>A0ABV6RKX7_9GAMM</name>
<evidence type="ECO:0000256" key="1">
    <source>
        <dbReference type="SAM" id="MobiDB-lite"/>
    </source>
</evidence>
<organism evidence="3 4">
    <name type="scientific">Lysobacter korlensis</name>
    <dbReference type="NCBI Taxonomy" id="553636"/>
    <lineage>
        <taxon>Bacteria</taxon>
        <taxon>Pseudomonadati</taxon>
        <taxon>Pseudomonadota</taxon>
        <taxon>Gammaproteobacteria</taxon>
        <taxon>Lysobacterales</taxon>
        <taxon>Lysobacteraceae</taxon>
        <taxon>Lysobacter</taxon>
    </lineage>
</organism>
<evidence type="ECO:0000256" key="2">
    <source>
        <dbReference type="SAM" id="SignalP"/>
    </source>
</evidence>
<reference evidence="3 4" key="1">
    <citation type="submission" date="2024-09" db="EMBL/GenBank/DDBJ databases">
        <authorList>
            <person name="Sun Q."/>
            <person name="Mori K."/>
        </authorList>
    </citation>
    <scope>NUCLEOTIDE SEQUENCE [LARGE SCALE GENOMIC DNA]</scope>
    <source>
        <strain evidence="3 4">KCTC 23076</strain>
    </source>
</reference>
<sequence length="106" mass="11104">MNHTAAMARASGSPSAPAGNARRVRAGLTALAATLLAISAPSVLASTTSAAETGPRQASASLDFRIVIPETVRFEQGEEQRGRTRQFTSRTVEQVSGRQVVTIARP</sequence>
<keyword evidence="2" id="KW-0732">Signal</keyword>
<evidence type="ECO:0000313" key="3">
    <source>
        <dbReference type="EMBL" id="MFC0677629.1"/>
    </source>
</evidence>
<feature type="signal peptide" evidence="2">
    <location>
        <begin position="1"/>
        <end position="45"/>
    </location>
</feature>
<dbReference type="RefSeq" id="WP_386666388.1">
    <property type="nucleotide sequence ID" value="NZ_JBHLTG010000001.1"/>
</dbReference>
<evidence type="ECO:0000313" key="4">
    <source>
        <dbReference type="Proteomes" id="UP001589896"/>
    </source>
</evidence>
<feature type="region of interest" description="Disordered" evidence="1">
    <location>
        <begin position="1"/>
        <end position="20"/>
    </location>
</feature>
<feature type="chain" id="PRO_5045297291" evidence="2">
    <location>
        <begin position="46"/>
        <end position="106"/>
    </location>
</feature>
<gene>
    <name evidence="3" type="ORF">ACFFGH_07205</name>
</gene>
<keyword evidence="4" id="KW-1185">Reference proteome</keyword>
<dbReference type="EMBL" id="JBHLTG010000001">
    <property type="protein sequence ID" value="MFC0677629.1"/>
    <property type="molecule type" value="Genomic_DNA"/>
</dbReference>
<proteinExistence type="predicted"/>
<protein>
    <submittedName>
        <fullName evidence="3">Uncharacterized protein</fullName>
    </submittedName>
</protein>
<comment type="caution">
    <text evidence="3">The sequence shown here is derived from an EMBL/GenBank/DDBJ whole genome shotgun (WGS) entry which is preliminary data.</text>
</comment>
<accession>A0ABV6RKX7</accession>
<dbReference type="Proteomes" id="UP001589896">
    <property type="component" value="Unassembled WGS sequence"/>
</dbReference>